<protein>
    <submittedName>
        <fullName evidence="1">Uncharacterized protein</fullName>
    </submittedName>
</protein>
<proteinExistence type="predicted"/>
<dbReference type="RefSeq" id="WP_020919902.1">
    <property type="nucleotide sequence ID" value="NZ_CP020911.1"/>
</dbReference>
<geneLocation type="plasmid" evidence="2">
    <name>pretnxc12e</name>
</geneLocation>
<accession>A0AAN1BNQ6</accession>
<name>A0AAN1BNQ6_RHIET</name>
<organism evidence="1 2">
    <name type="scientific">Rhizobium etli</name>
    <dbReference type="NCBI Taxonomy" id="29449"/>
    <lineage>
        <taxon>Bacteria</taxon>
        <taxon>Pseudomonadati</taxon>
        <taxon>Pseudomonadota</taxon>
        <taxon>Alphaproteobacteria</taxon>
        <taxon>Hyphomicrobiales</taxon>
        <taxon>Rhizobiaceae</taxon>
        <taxon>Rhizobium/Agrobacterium group</taxon>
        <taxon>Rhizobium</taxon>
    </lineage>
</organism>
<dbReference type="EMBL" id="CP020911">
    <property type="protein sequence ID" value="ARQ13802.1"/>
    <property type="molecule type" value="Genomic_DNA"/>
</dbReference>
<reference evidence="1 2" key="1">
    <citation type="submission" date="2017-04" db="EMBL/GenBank/DDBJ databases">
        <title>Complete genome sequences of Rhizobium genomic linages associated to common bean (phaseolus vulgaris).</title>
        <authorList>
            <person name="Santamaria R.I."/>
            <person name="Bustos P."/>
            <person name="Perez-Carrascal O."/>
            <person name="Martinez-Flores I."/>
            <person name="Juarez S."/>
            <person name="Lozano L."/>
            <person name="Miranda F."/>
            <person name="Vinuesa P."/>
            <person name="Martinez-Romero E."/>
            <person name="Cevallos M.A."/>
            <person name="Romero D."/>
            <person name="Davila G."/>
            <person name="Gonzalez V."/>
        </authorList>
    </citation>
    <scope>NUCLEOTIDE SEQUENCE [LARGE SCALE GENOMIC DNA]</scope>
    <source>
        <strain evidence="1 2">NXC12</strain>
        <plasmid evidence="2">pretnxc12e</plasmid>
    </source>
</reference>
<sequence length="59" mass="6962">MSKEIEEEKSGQPERSRAVFSQQDFELIRVAIAHYLQEVKDKPEAVKYSNLYHRLGRIL</sequence>
<gene>
    <name evidence="1" type="ORF">NXC12_PE00204</name>
</gene>
<dbReference type="AlphaFoldDB" id="A0AAN1BNQ6"/>
<evidence type="ECO:0000313" key="2">
    <source>
        <dbReference type="Proteomes" id="UP000194159"/>
    </source>
</evidence>
<keyword evidence="1" id="KW-0614">Plasmid</keyword>
<dbReference type="Proteomes" id="UP000194159">
    <property type="component" value="Plasmid pRetNXC12e"/>
</dbReference>
<evidence type="ECO:0000313" key="1">
    <source>
        <dbReference type="EMBL" id="ARQ13802.1"/>
    </source>
</evidence>